<comment type="caution">
    <text evidence="3">The sequence shown here is derived from an EMBL/GenBank/DDBJ whole genome shotgun (WGS) entry which is preliminary data.</text>
</comment>
<reference evidence="3" key="1">
    <citation type="submission" date="2021-01" db="EMBL/GenBank/DDBJ databases">
        <title>Whole genome shotgun sequence of Rhizocola hellebori NBRC 109834.</title>
        <authorList>
            <person name="Komaki H."/>
            <person name="Tamura T."/>
        </authorList>
    </citation>
    <scope>NUCLEOTIDE SEQUENCE</scope>
    <source>
        <strain evidence="3">NBRC 109834</strain>
    </source>
</reference>
<dbReference type="Gene3D" id="2.160.20.80">
    <property type="entry name" value="E3 ubiquitin-protein ligase SopA"/>
    <property type="match status" value="1"/>
</dbReference>
<evidence type="ECO:0000256" key="1">
    <source>
        <dbReference type="SAM" id="MobiDB-lite"/>
    </source>
</evidence>
<gene>
    <name evidence="3" type="ORF">Rhe02_37770</name>
</gene>
<evidence type="ECO:0008006" key="5">
    <source>
        <dbReference type="Google" id="ProtNLM"/>
    </source>
</evidence>
<feature type="region of interest" description="Disordered" evidence="1">
    <location>
        <begin position="189"/>
        <end position="212"/>
    </location>
</feature>
<feature type="region of interest" description="Disordered" evidence="1">
    <location>
        <begin position="426"/>
        <end position="446"/>
    </location>
</feature>
<accession>A0A8J3VGQ9</accession>
<dbReference type="Proteomes" id="UP000612899">
    <property type="component" value="Unassembled WGS sequence"/>
</dbReference>
<keyword evidence="2" id="KW-1133">Transmembrane helix</keyword>
<keyword evidence="2" id="KW-0472">Membrane</keyword>
<evidence type="ECO:0000313" key="3">
    <source>
        <dbReference type="EMBL" id="GIH05710.1"/>
    </source>
</evidence>
<feature type="transmembrane region" description="Helical" evidence="2">
    <location>
        <begin position="77"/>
        <end position="97"/>
    </location>
</feature>
<keyword evidence="4" id="KW-1185">Reference proteome</keyword>
<evidence type="ECO:0000313" key="4">
    <source>
        <dbReference type="Proteomes" id="UP000612899"/>
    </source>
</evidence>
<name>A0A8J3VGQ9_9ACTN</name>
<organism evidence="3 4">
    <name type="scientific">Rhizocola hellebori</name>
    <dbReference type="NCBI Taxonomy" id="1392758"/>
    <lineage>
        <taxon>Bacteria</taxon>
        <taxon>Bacillati</taxon>
        <taxon>Actinomycetota</taxon>
        <taxon>Actinomycetes</taxon>
        <taxon>Micromonosporales</taxon>
        <taxon>Micromonosporaceae</taxon>
        <taxon>Rhizocola</taxon>
    </lineage>
</organism>
<feature type="transmembrane region" description="Helical" evidence="2">
    <location>
        <begin position="35"/>
        <end position="57"/>
    </location>
</feature>
<evidence type="ECO:0000256" key="2">
    <source>
        <dbReference type="SAM" id="Phobius"/>
    </source>
</evidence>
<dbReference type="EMBL" id="BONY01000021">
    <property type="protein sequence ID" value="GIH05710.1"/>
    <property type="molecule type" value="Genomic_DNA"/>
</dbReference>
<proteinExistence type="predicted"/>
<dbReference type="AlphaFoldDB" id="A0A8J3VGQ9"/>
<sequence>MVTLAVVNLPSRKFPVQRKPKRPASPDLPLKPMRYWLVVTATIFVVLVGGAAGLWLVGVWDLPRPVTEFDRLRLDRIKTGLTIAAGLAAGVTLLVALRRQAMSERAQRYAEQAQRFAENEALEQRTTALYVAAADQLASDKAPVRLAGLYALERLGHGNPMLRQTVIDVWCAYLRMPYTPPLEVLRQNDKKSPAFPQPDSPPDQAQETERQQELEVRLTAQRLLAAHLRGHASGGVSSGSYWYAESGSRLNLDLTRAVLVDFDLKGCVLGSVTFNWAQFHGATNLIRTEFHGNASMHSIQFHRAAMWKGARFHSEVFMRWGKFYDTAFLHEVRFYKGTDLSWTHFYDMAFLDSARFYAEVELQGVEFHQPTHMDKTQFHADADLEQLRFHDNDQLFTVWATSRATLPAGYILSSTPVHGSLHAVVNQGRASKTERTSQPPEDAAGQ</sequence>
<keyword evidence="2" id="KW-0812">Transmembrane</keyword>
<protein>
    <recommendedName>
        <fullName evidence="5">Pentapeptide repeat-containing protein</fullName>
    </recommendedName>
</protein>